<feature type="compositionally biased region" description="Basic and acidic residues" evidence="1">
    <location>
        <begin position="557"/>
        <end position="569"/>
    </location>
</feature>
<reference evidence="2" key="2">
    <citation type="journal article" date="2021" name="Genome Biol. Evol.">
        <title>Developing a high-quality reference genome for a parasitic bivalve with doubly uniparental inheritance (Bivalvia: Unionida).</title>
        <authorList>
            <person name="Smith C.H."/>
        </authorList>
    </citation>
    <scope>NUCLEOTIDE SEQUENCE</scope>
    <source>
        <strain evidence="2">CHS0354</strain>
        <tissue evidence="2">Mantle</tissue>
    </source>
</reference>
<dbReference type="AlphaFoldDB" id="A0AAE0T8S8"/>
<keyword evidence="3" id="KW-1185">Reference proteome</keyword>
<proteinExistence type="predicted"/>
<reference evidence="2" key="3">
    <citation type="submission" date="2023-05" db="EMBL/GenBank/DDBJ databases">
        <authorList>
            <person name="Smith C.H."/>
        </authorList>
    </citation>
    <scope>NUCLEOTIDE SEQUENCE</scope>
    <source>
        <strain evidence="2">CHS0354</strain>
        <tissue evidence="2">Mantle</tissue>
    </source>
</reference>
<feature type="region of interest" description="Disordered" evidence="1">
    <location>
        <begin position="485"/>
        <end position="576"/>
    </location>
</feature>
<organism evidence="2 3">
    <name type="scientific">Potamilus streckersoni</name>
    <dbReference type="NCBI Taxonomy" id="2493646"/>
    <lineage>
        <taxon>Eukaryota</taxon>
        <taxon>Metazoa</taxon>
        <taxon>Spiralia</taxon>
        <taxon>Lophotrochozoa</taxon>
        <taxon>Mollusca</taxon>
        <taxon>Bivalvia</taxon>
        <taxon>Autobranchia</taxon>
        <taxon>Heteroconchia</taxon>
        <taxon>Palaeoheterodonta</taxon>
        <taxon>Unionida</taxon>
        <taxon>Unionoidea</taxon>
        <taxon>Unionidae</taxon>
        <taxon>Ambleminae</taxon>
        <taxon>Lampsilini</taxon>
        <taxon>Potamilus</taxon>
    </lineage>
</organism>
<name>A0AAE0T8S8_9BIVA</name>
<evidence type="ECO:0000256" key="1">
    <source>
        <dbReference type="SAM" id="MobiDB-lite"/>
    </source>
</evidence>
<dbReference type="Proteomes" id="UP001195483">
    <property type="component" value="Unassembled WGS sequence"/>
</dbReference>
<dbReference type="EMBL" id="JAEAOA010001101">
    <property type="protein sequence ID" value="KAK3605885.1"/>
    <property type="molecule type" value="Genomic_DNA"/>
</dbReference>
<evidence type="ECO:0000313" key="3">
    <source>
        <dbReference type="Proteomes" id="UP001195483"/>
    </source>
</evidence>
<sequence>MASTETVPEKCQCPFCPRCRLKLCTPNQSKRCHHTFNAHLKPQNVKPKEEEPVKKIGPLPIYSKELCASPKITAYGLSSDCDKLIAVPFENEERYGFFEDNPEIDLKKMRITSDLFHIKEGAFDFSEDIKITIELSKRERRKFEDFFIFARHRGKWSAVKTKYDIKTGILTFSIRCMDTFFAYSQQKVTKLNLTQNGGTFVSADDSTIKVDFPKDAVDEARNLSIRVLDIDKGLVETMTSFPNLFGITYMSPCVFVDHDMKNKLRRPATVQIPFSPENIPEDQELVLFHWEKSRVTIEPNKKMTTRFGKGLCTLEADEFSGQSVGVAKKCGVSDFSLDKQVRMSKGEIKLCKILTFRDPRDKLSLYIDCCQLIELDKRVSDLRSAGLVEIPLSRSKDLYLTEAERIKIQLKGSITYVAEVPKHYHCITYLSTCLDVHTTFPVKSAKKAAADPHGILVFETHGTGADTLHVVHYNPDRLDDAKIAFLPKAPGDNNEGRRTFRPGTETSDKNDKARDSNKVGKRPDPKIVVKKALKTEKKQNSGKENEEERDSGEDEDQKMSDEGIYDYKKQMTTRTK</sequence>
<feature type="compositionally biased region" description="Acidic residues" evidence="1">
    <location>
        <begin position="547"/>
        <end position="556"/>
    </location>
</feature>
<accession>A0AAE0T8S8</accession>
<comment type="caution">
    <text evidence="2">The sequence shown here is derived from an EMBL/GenBank/DDBJ whole genome shotgun (WGS) entry which is preliminary data.</text>
</comment>
<dbReference type="Gene3D" id="2.60.220.30">
    <property type="match status" value="1"/>
</dbReference>
<protein>
    <submittedName>
        <fullName evidence="2">Uncharacterized protein</fullName>
    </submittedName>
</protein>
<evidence type="ECO:0000313" key="2">
    <source>
        <dbReference type="EMBL" id="KAK3605885.1"/>
    </source>
</evidence>
<gene>
    <name evidence="2" type="ORF">CHS0354_017790</name>
</gene>
<reference evidence="2" key="1">
    <citation type="journal article" date="2021" name="Genome Biol. Evol.">
        <title>A High-Quality Reference Genome for a Parasitic Bivalve with Doubly Uniparental Inheritance (Bivalvia: Unionida).</title>
        <authorList>
            <person name="Smith C.H."/>
        </authorList>
    </citation>
    <scope>NUCLEOTIDE SEQUENCE</scope>
    <source>
        <strain evidence="2">CHS0354</strain>
    </source>
</reference>
<feature type="compositionally biased region" description="Basic and acidic residues" evidence="1">
    <location>
        <begin position="506"/>
        <end position="546"/>
    </location>
</feature>